<dbReference type="SUPFAM" id="SSF47807">
    <property type="entry name" value="5' to 3' exonuclease, C-terminal subdomain"/>
    <property type="match status" value="1"/>
</dbReference>
<proteinExistence type="inferred from homology"/>
<comment type="similarity">
    <text evidence="1 16">Belongs to the DNA polymerase type-A family.</text>
</comment>
<dbReference type="Gene3D" id="1.20.1060.10">
    <property type="entry name" value="Taq DNA Polymerase, Chain T, domain 4"/>
    <property type="match status" value="1"/>
</dbReference>
<keyword evidence="13 16" id="KW-0234">DNA repair</keyword>
<evidence type="ECO:0000259" key="17">
    <source>
        <dbReference type="SMART" id="SM00475"/>
    </source>
</evidence>
<dbReference type="InterPro" id="IPR020046">
    <property type="entry name" value="5-3_exonucl_a-hlix_arch_N"/>
</dbReference>
<dbReference type="NCBIfam" id="NF004397">
    <property type="entry name" value="PRK05755.1"/>
    <property type="match status" value="1"/>
</dbReference>
<dbReference type="InterPro" id="IPR002298">
    <property type="entry name" value="DNA_polymerase_A"/>
</dbReference>
<evidence type="ECO:0000256" key="2">
    <source>
        <dbReference type="ARBA" id="ARBA00012417"/>
    </source>
</evidence>
<dbReference type="Proteomes" id="UP000823912">
    <property type="component" value="Unassembled WGS sequence"/>
</dbReference>
<dbReference type="SUPFAM" id="SSF53098">
    <property type="entry name" value="Ribonuclease H-like"/>
    <property type="match status" value="1"/>
</dbReference>
<dbReference type="InterPro" id="IPR019760">
    <property type="entry name" value="DNA-dir_DNA_pol_A_CS"/>
</dbReference>
<dbReference type="InterPro" id="IPR001098">
    <property type="entry name" value="DNA-dir_DNA_pol_A_palm_dom"/>
</dbReference>
<evidence type="ECO:0000256" key="6">
    <source>
        <dbReference type="ARBA" id="ARBA00022705"/>
    </source>
</evidence>
<dbReference type="FunFam" id="1.20.1060.10:FF:000001">
    <property type="entry name" value="DNA polymerase I"/>
    <property type="match status" value="1"/>
</dbReference>
<evidence type="ECO:0000256" key="8">
    <source>
        <dbReference type="ARBA" id="ARBA00022763"/>
    </source>
</evidence>
<dbReference type="CDD" id="cd08637">
    <property type="entry name" value="DNA_pol_A_pol_I_C"/>
    <property type="match status" value="1"/>
</dbReference>
<name>A0A9D1E8R6_9FIRM</name>
<reference evidence="19" key="1">
    <citation type="submission" date="2020-10" db="EMBL/GenBank/DDBJ databases">
        <authorList>
            <person name="Gilroy R."/>
        </authorList>
    </citation>
    <scope>NUCLEOTIDE SEQUENCE</scope>
    <source>
        <strain evidence="19">ChiSjej5B23-6657</strain>
    </source>
</reference>
<dbReference type="InterPro" id="IPR002421">
    <property type="entry name" value="5-3_exonuclease"/>
</dbReference>
<dbReference type="CDD" id="cd09898">
    <property type="entry name" value="H3TH_53EXO"/>
    <property type="match status" value="1"/>
</dbReference>
<keyword evidence="10 16" id="KW-0269">Exonuclease</keyword>
<dbReference type="GO" id="GO:0003677">
    <property type="term" value="F:DNA binding"/>
    <property type="evidence" value="ECO:0007669"/>
    <property type="project" value="UniProtKB-UniRule"/>
</dbReference>
<dbReference type="PANTHER" id="PTHR10133:SF27">
    <property type="entry name" value="DNA POLYMERASE NU"/>
    <property type="match status" value="1"/>
</dbReference>
<evidence type="ECO:0000256" key="5">
    <source>
        <dbReference type="ARBA" id="ARBA00022695"/>
    </source>
</evidence>
<gene>
    <name evidence="16 19" type="primary">polA</name>
    <name evidence="19" type="ORF">IAA55_04280</name>
</gene>
<dbReference type="GO" id="GO:0008409">
    <property type="term" value="F:5'-3' exonuclease activity"/>
    <property type="evidence" value="ECO:0007669"/>
    <property type="project" value="UniProtKB-UniRule"/>
</dbReference>
<evidence type="ECO:0000256" key="12">
    <source>
        <dbReference type="ARBA" id="ARBA00023125"/>
    </source>
</evidence>
<dbReference type="PRINTS" id="PR00868">
    <property type="entry name" value="DNAPOLI"/>
</dbReference>
<dbReference type="CDD" id="cd09859">
    <property type="entry name" value="PIN_53EXO"/>
    <property type="match status" value="1"/>
</dbReference>
<organism evidence="19 20">
    <name type="scientific">Candidatus Pullilachnospira gallistercoris</name>
    <dbReference type="NCBI Taxonomy" id="2840911"/>
    <lineage>
        <taxon>Bacteria</taxon>
        <taxon>Bacillati</taxon>
        <taxon>Bacillota</taxon>
        <taxon>Clostridia</taxon>
        <taxon>Lachnospirales</taxon>
        <taxon>Lachnospiraceae</taxon>
        <taxon>Lachnospiraceae incertae sedis</taxon>
        <taxon>Candidatus Pullilachnospira</taxon>
    </lineage>
</organism>
<evidence type="ECO:0000256" key="14">
    <source>
        <dbReference type="ARBA" id="ARBA00049244"/>
    </source>
</evidence>
<dbReference type="InterPro" id="IPR036397">
    <property type="entry name" value="RNaseH_sf"/>
</dbReference>
<evidence type="ECO:0000313" key="19">
    <source>
        <dbReference type="EMBL" id="HIR70480.1"/>
    </source>
</evidence>
<dbReference type="InterPro" id="IPR008918">
    <property type="entry name" value="HhH2"/>
</dbReference>
<evidence type="ECO:0000256" key="1">
    <source>
        <dbReference type="ARBA" id="ARBA00007705"/>
    </source>
</evidence>
<dbReference type="SMART" id="SM00482">
    <property type="entry name" value="POLAc"/>
    <property type="match status" value="1"/>
</dbReference>
<dbReference type="Gene3D" id="3.30.70.370">
    <property type="match status" value="1"/>
</dbReference>
<keyword evidence="8 16" id="KW-0227">DNA damage</keyword>
<dbReference type="GO" id="GO:0006302">
    <property type="term" value="P:double-strand break repair"/>
    <property type="evidence" value="ECO:0007669"/>
    <property type="project" value="TreeGrafter"/>
</dbReference>
<dbReference type="FunFam" id="1.10.150.20:FF:000002">
    <property type="entry name" value="DNA polymerase I"/>
    <property type="match status" value="1"/>
</dbReference>
<accession>A0A9D1E8R6</accession>
<evidence type="ECO:0000256" key="11">
    <source>
        <dbReference type="ARBA" id="ARBA00022932"/>
    </source>
</evidence>
<evidence type="ECO:0000259" key="18">
    <source>
        <dbReference type="SMART" id="SM00482"/>
    </source>
</evidence>
<evidence type="ECO:0000256" key="7">
    <source>
        <dbReference type="ARBA" id="ARBA00022722"/>
    </source>
</evidence>
<evidence type="ECO:0000313" key="20">
    <source>
        <dbReference type="Proteomes" id="UP000823912"/>
    </source>
</evidence>
<evidence type="ECO:0000256" key="9">
    <source>
        <dbReference type="ARBA" id="ARBA00022801"/>
    </source>
</evidence>
<dbReference type="SMART" id="SM00279">
    <property type="entry name" value="HhH2"/>
    <property type="match status" value="1"/>
</dbReference>
<dbReference type="InterPro" id="IPR036279">
    <property type="entry name" value="5-3_exonuclease_C_sf"/>
</dbReference>
<dbReference type="Pfam" id="PF02739">
    <property type="entry name" value="5_3_exonuc_N"/>
    <property type="match status" value="1"/>
</dbReference>
<comment type="subunit">
    <text evidence="16">Single-chain monomer with multiple functions.</text>
</comment>
<dbReference type="EC" id="2.7.7.7" evidence="2 15"/>
<dbReference type="Pfam" id="PF00476">
    <property type="entry name" value="DNA_pol_A"/>
    <property type="match status" value="1"/>
</dbReference>
<dbReference type="InterPro" id="IPR012337">
    <property type="entry name" value="RNaseH-like_sf"/>
</dbReference>
<protein>
    <recommendedName>
        <fullName evidence="3 15">DNA polymerase I</fullName>
        <ecNumber evidence="2 15">2.7.7.7</ecNumber>
    </recommendedName>
</protein>
<dbReference type="Gene3D" id="3.40.50.1010">
    <property type="entry name" value="5'-nuclease"/>
    <property type="match status" value="1"/>
</dbReference>
<keyword evidence="9 16" id="KW-0378">Hydrolase</keyword>
<keyword evidence="5 16" id="KW-0548">Nucleotidyltransferase</keyword>
<keyword evidence="12 16" id="KW-0238">DNA-binding</keyword>
<dbReference type="GO" id="GO:0006261">
    <property type="term" value="P:DNA-templated DNA replication"/>
    <property type="evidence" value="ECO:0007669"/>
    <property type="project" value="UniProtKB-UniRule"/>
</dbReference>
<dbReference type="PROSITE" id="PS00447">
    <property type="entry name" value="DNA_POLYMERASE_A"/>
    <property type="match status" value="1"/>
</dbReference>
<dbReference type="InterPro" id="IPR029060">
    <property type="entry name" value="PIN-like_dom_sf"/>
</dbReference>
<evidence type="ECO:0000256" key="4">
    <source>
        <dbReference type="ARBA" id="ARBA00022679"/>
    </source>
</evidence>
<evidence type="ECO:0000256" key="3">
    <source>
        <dbReference type="ARBA" id="ARBA00020311"/>
    </source>
</evidence>
<dbReference type="Pfam" id="PF01367">
    <property type="entry name" value="5_3_exonuc"/>
    <property type="match status" value="1"/>
</dbReference>
<dbReference type="PANTHER" id="PTHR10133">
    <property type="entry name" value="DNA POLYMERASE I"/>
    <property type="match status" value="1"/>
</dbReference>
<dbReference type="EMBL" id="DVHM01000070">
    <property type="protein sequence ID" value="HIR70480.1"/>
    <property type="molecule type" value="Genomic_DNA"/>
</dbReference>
<dbReference type="InterPro" id="IPR018320">
    <property type="entry name" value="DNA_polymerase_1"/>
</dbReference>
<keyword evidence="6 16" id="KW-0235">DNA replication</keyword>
<dbReference type="GO" id="GO:0003887">
    <property type="term" value="F:DNA-directed DNA polymerase activity"/>
    <property type="evidence" value="ECO:0007669"/>
    <property type="project" value="UniProtKB-UniRule"/>
</dbReference>
<evidence type="ECO:0000256" key="15">
    <source>
        <dbReference type="NCBIfam" id="TIGR00593"/>
    </source>
</evidence>
<dbReference type="FunFam" id="3.40.50.1010:FF:000001">
    <property type="entry name" value="DNA polymerase I"/>
    <property type="match status" value="1"/>
</dbReference>
<evidence type="ECO:0000256" key="10">
    <source>
        <dbReference type="ARBA" id="ARBA00022839"/>
    </source>
</evidence>
<dbReference type="NCBIfam" id="TIGR00593">
    <property type="entry name" value="pola"/>
    <property type="match status" value="1"/>
</dbReference>
<comment type="caution">
    <text evidence="19">The sequence shown here is derived from an EMBL/GenBank/DDBJ whole genome shotgun (WGS) entry which is preliminary data.</text>
</comment>
<evidence type="ECO:0000256" key="13">
    <source>
        <dbReference type="ARBA" id="ARBA00023204"/>
    </source>
</evidence>
<dbReference type="InterPro" id="IPR020045">
    <property type="entry name" value="DNA_polI_H3TH"/>
</dbReference>
<keyword evidence="4 16" id="KW-0808">Transferase</keyword>
<dbReference type="Gene3D" id="1.10.150.20">
    <property type="entry name" value="5' to 3' exonuclease, C-terminal subdomain"/>
    <property type="match status" value="2"/>
</dbReference>
<dbReference type="Gene3D" id="3.30.420.10">
    <property type="entry name" value="Ribonuclease H-like superfamily/Ribonuclease H"/>
    <property type="match status" value="1"/>
</dbReference>
<dbReference type="InterPro" id="IPR043502">
    <property type="entry name" value="DNA/RNA_pol_sf"/>
</dbReference>
<dbReference type="SMART" id="SM00475">
    <property type="entry name" value="53EXOc"/>
    <property type="match status" value="1"/>
</dbReference>
<feature type="domain" description="DNA-directed DNA polymerase family A palm" evidence="18">
    <location>
        <begin position="683"/>
        <end position="889"/>
    </location>
</feature>
<evidence type="ECO:0000256" key="16">
    <source>
        <dbReference type="RuleBase" id="RU004460"/>
    </source>
</evidence>
<comment type="catalytic activity">
    <reaction evidence="14 16">
        <text>DNA(n) + a 2'-deoxyribonucleoside 5'-triphosphate = DNA(n+1) + diphosphate</text>
        <dbReference type="Rhea" id="RHEA:22508"/>
        <dbReference type="Rhea" id="RHEA-COMP:17339"/>
        <dbReference type="Rhea" id="RHEA-COMP:17340"/>
        <dbReference type="ChEBI" id="CHEBI:33019"/>
        <dbReference type="ChEBI" id="CHEBI:61560"/>
        <dbReference type="ChEBI" id="CHEBI:173112"/>
        <dbReference type="EC" id="2.7.7.7"/>
    </reaction>
</comment>
<keyword evidence="7" id="KW-0540">Nuclease</keyword>
<dbReference type="AlphaFoldDB" id="A0A9D1E8R6"/>
<reference evidence="19" key="2">
    <citation type="journal article" date="2021" name="PeerJ">
        <title>Extensive microbial diversity within the chicken gut microbiome revealed by metagenomics and culture.</title>
        <authorList>
            <person name="Gilroy R."/>
            <person name="Ravi A."/>
            <person name="Getino M."/>
            <person name="Pursley I."/>
            <person name="Horton D.L."/>
            <person name="Alikhan N.F."/>
            <person name="Baker D."/>
            <person name="Gharbi K."/>
            <person name="Hall N."/>
            <person name="Watson M."/>
            <person name="Adriaenssens E.M."/>
            <person name="Foster-Nyarko E."/>
            <person name="Jarju S."/>
            <person name="Secka A."/>
            <person name="Antonio M."/>
            <person name="Oren A."/>
            <person name="Chaudhuri R.R."/>
            <person name="La Ragione R."/>
            <person name="Hildebrand F."/>
            <person name="Pallen M.J."/>
        </authorList>
    </citation>
    <scope>NUCLEOTIDE SEQUENCE</scope>
    <source>
        <strain evidence="19">ChiSjej5B23-6657</strain>
    </source>
</reference>
<dbReference type="FunFam" id="1.10.150.20:FF:000003">
    <property type="entry name" value="DNA polymerase I"/>
    <property type="match status" value="1"/>
</dbReference>
<dbReference type="CDD" id="cd06140">
    <property type="entry name" value="DNA_polA_I_Bacillus_like_exo"/>
    <property type="match status" value="1"/>
</dbReference>
<dbReference type="SUPFAM" id="SSF88723">
    <property type="entry name" value="PIN domain-like"/>
    <property type="match status" value="1"/>
</dbReference>
<dbReference type="SUPFAM" id="SSF56672">
    <property type="entry name" value="DNA/RNA polymerases"/>
    <property type="match status" value="1"/>
</dbReference>
<comment type="function">
    <text evidence="16">In addition to polymerase activity, this DNA polymerase exhibits 5'-3' exonuclease activity.</text>
</comment>
<keyword evidence="11 16" id="KW-0239">DNA-directed DNA polymerase</keyword>
<sequence length="925" mass="103154">MKKLLLIDGHSILNRAFFGLPDLTNGAGLHTNAVYGFLNILFKLLDTEEPDALIVAFDVHAPTFRHKMYASYKGTRKPMAEELRQQVPMMKQMLTAMGVPIVEKEGLEADDILGTIAKRGEAEGMEVTIVSGDRDLLQLATDHTRICIPKTKKTGTEIENYYAADVKERYGVTPKEFIDVKALWGDTSDNIPGVPGIGEKTATAIIAAYGSIENAHDHVEELKPPRASKNLAEYYDQAVLSKELATINVDGDVDCDPKDVSLGNLYTPEAFLLCKEWDFKNFLGRFEVDVPKNEAEEHFHVIVSEAEAEDLARALKERAAAEAIDLGCFWLTEKGTGRGDWLALALSDGRDSWMLPGEALLSEENFLKMIESIIGPFAGESAKEGTEQEKRKETETGTEKGIRICARDLKALAKYLRERAEKADAGGSASERSALSPENGFDVEVAAYLLNPLKSTYLLEDVAQEYLALMIPSYIEVFGKNSVEDVWKEKAETVVKYACYQAYTAAAAPKILEERLAERGMDRLYRDMELPLVFTLADMETEGIAMDGEALKEYGEKLAVRIRELEQSIYEQAGHAFNINSPKQLGTVLFEELHLPGGKKTKTGYSTAADVLEKLAPDVPLVADILSYRQLAKLKSTYADGLVGCLAEDGRVHSTFQQTVTATGRISSTDPNLQNIPIRIELGRQIRKVFHPKDGYVFVDADYSQIELRVLAHMSGDENLIEAYRQNRDIHRSTASLVFHTPFEEVTDLQRRNAKAVNFGIVYGISSFGLSQDLSITRKEAQKYIDDYFAAYPKMKEFLDGLVRQGKETGEVKTMFGRIRPIPELSSNNYMQRQFGERVAMNSPIQGTAADIIKIAMVRVHDRLEREGLSSRLILQVHDELLIEAKKEELAQVEQILSEEMKGAADLAVPLEIDMHTGETWYDAK</sequence>
<feature type="domain" description="5'-3' exonuclease" evidence="17">
    <location>
        <begin position="2"/>
        <end position="263"/>
    </location>
</feature>